<accession>A0ABN0TE40</accession>
<dbReference type="PANTHER" id="PTHR43685:SF2">
    <property type="entry name" value="GLYCOSYLTRANSFERASE 2-LIKE DOMAIN-CONTAINING PROTEIN"/>
    <property type="match status" value="1"/>
</dbReference>
<dbReference type="InterPro" id="IPR029044">
    <property type="entry name" value="Nucleotide-diphossugar_trans"/>
</dbReference>
<evidence type="ECO:0000313" key="3">
    <source>
        <dbReference type="Proteomes" id="UP001500967"/>
    </source>
</evidence>
<feature type="domain" description="Glycosyltransferase 2-like" evidence="1">
    <location>
        <begin position="105"/>
        <end position="279"/>
    </location>
</feature>
<dbReference type="RefSeq" id="WP_344646683.1">
    <property type="nucleotide sequence ID" value="NZ_BAAAGX010000001.1"/>
</dbReference>
<evidence type="ECO:0000313" key="2">
    <source>
        <dbReference type="EMBL" id="GAA0219364.1"/>
    </source>
</evidence>
<sequence length="419" mass="45613">MPADLDTRVGTGQFELSDPVLTIPPSYRRVRLLVRFHGEVLGYLEEEAPAGGLDAADVRARCVERYRTRITEHLRAEGLPPLGDGFPAATTACPTRPTTHPGVTLVVCTRDRASALGDCLAGLRALDYPHLEIVIVDNAPSDDSTRLVVADLAGDDPRFRYVVEPRPGLSRARNRGAREATGEIIVYTDDDVTVEPDWITAVVRGFERAPGVGCVTGLVATAAIEGPAERYFDARVTWAKNCVPKLYDLDRHRDTNPLYPYSPGIFGTGANFAFRARALRHVGYFDEALGAGTLTRGGEDLDAFVAVLRTGWVLAYEPNAVVWHHHRADPEALRGQMYGYGTGLSAFVTKHLLDRRSLLDVVRRLVPGALRLATALRAASDAPAHAPAETAPPGVVRAEIRGLLAGPFLYVRARRKART</sequence>
<dbReference type="InterPro" id="IPR001173">
    <property type="entry name" value="Glyco_trans_2-like"/>
</dbReference>
<organism evidence="2 3">
    <name type="scientific">Cryptosporangium japonicum</name>
    <dbReference type="NCBI Taxonomy" id="80872"/>
    <lineage>
        <taxon>Bacteria</taxon>
        <taxon>Bacillati</taxon>
        <taxon>Actinomycetota</taxon>
        <taxon>Actinomycetes</taxon>
        <taxon>Cryptosporangiales</taxon>
        <taxon>Cryptosporangiaceae</taxon>
        <taxon>Cryptosporangium</taxon>
    </lineage>
</organism>
<dbReference type="Gene3D" id="3.90.550.10">
    <property type="entry name" value="Spore Coat Polysaccharide Biosynthesis Protein SpsA, Chain A"/>
    <property type="match status" value="1"/>
</dbReference>
<dbReference type="EMBL" id="BAAAGX010000001">
    <property type="protein sequence ID" value="GAA0219364.1"/>
    <property type="molecule type" value="Genomic_DNA"/>
</dbReference>
<evidence type="ECO:0000259" key="1">
    <source>
        <dbReference type="Pfam" id="PF00535"/>
    </source>
</evidence>
<dbReference type="CDD" id="cd00761">
    <property type="entry name" value="Glyco_tranf_GTA_type"/>
    <property type="match status" value="1"/>
</dbReference>
<protein>
    <recommendedName>
        <fullName evidence="1">Glycosyltransferase 2-like domain-containing protein</fullName>
    </recommendedName>
</protein>
<proteinExistence type="predicted"/>
<keyword evidence="3" id="KW-1185">Reference proteome</keyword>
<dbReference type="SUPFAM" id="SSF53448">
    <property type="entry name" value="Nucleotide-diphospho-sugar transferases"/>
    <property type="match status" value="1"/>
</dbReference>
<dbReference type="InterPro" id="IPR050834">
    <property type="entry name" value="Glycosyltransf_2"/>
</dbReference>
<dbReference type="Pfam" id="PF00535">
    <property type="entry name" value="Glycos_transf_2"/>
    <property type="match status" value="1"/>
</dbReference>
<reference evidence="2 3" key="1">
    <citation type="journal article" date="2019" name="Int. J. Syst. Evol. Microbiol.">
        <title>The Global Catalogue of Microorganisms (GCM) 10K type strain sequencing project: providing services to taxonomists for standard genome sequencing and annotation.</title>
        <authorList>
            <consortium name="The Broad Institute Genomics Platform"/>
            <consortium name="The Broad Institute Genome Sequencing Center for Infectious Disease"/>
            <person name="Wu L."/>
            <person name="Ma J."/>
        </authorList>
    </citation>
    <scope>NUCLEOTIDE SEQUENCE [LARGE SCALE GENOMIC DNA]</scope>
    <source>
        <strain evidence="2 3">JCM 10425</strain>
    </source>
</reference>
<comment type="caution">
    <text evidence="2">The sequence shown here is derived from an EMBL/GenBank/DDBJ whole genome shotgun (WGS) entry which is preliminary data.</text>
</comment>
<name>A0ABN0TE40_9ACTN</name>
<dbReference type="PANTHER" id="PTHR43685">
    <property type="entry name" value="GLYCOSYLTRANSFERASE"/>
    <property type="match status" value="1"/>
</dbReference>
<gene>
    <name evidence="2" type="ORF">GCM10009539_00900</name>
</gene>
<dbReference type="Proteomes" id="UP001500967">
    <property type="component" value="Unassembled WGS sequence"/>
</dbReference>